<dbReference type="AlphaFoldDB" id="M2WX44"/>
<dbReference type="SUPFAM" id="SSF110324">
    <property type="entry name" value="Ribosomal L27 protein-like"/>
    <property type="match status" value="1"/>
</dbReference>
<accession>M2WX44</accession>
<dbReference type="GO" id="GO:0071035">
    <property type="term" value="P:nuclear polyadenylation-dependent rRNA catabolic process"/>
    <property type="evidence" value="ECO:0007669"/>
    <property type="project" value="TreeGrafter"/>
</dbReference>
<dbReference type="KEGG" id="gsl:Gasu_39660"/>
<dbReference type="SMART" id="SM00316">
    <property type="entry name" value="S1"/>
    <property type="match status" value="1"/>
</dbReference>
<dbReference type="Gene3D" id="2.40.50.140">
    <property type="entry name" value="Nucleic acid-binding proteins"/>
    <property type="match status" value="1"/>
</dbReference>
<dbReference type="STRING" id="130081.M2WX44"/>
<dbReference type="GO" id="GO:0000467">
    <property type="term" value="P:exonucleolytic trimming to generate mature 3'-end of 5.8S rRNA from tricistronic rRNA transcript (SSU-rRNA, 5.8S rRNA, LSU-rRNA)"/>
    <property type="evidence" value="ECO:0007669"/>
    <property type="project" value="TreeGrafter"/>
</dbReference>
<evidence type="ECO:0000313" key="12">
    <source>
        <dbReference type="Proteomes" id="UP000030680"/>
    </source>
</evidence>
<dbReference type="InterPro" id="IPR037319">
    <property type="entry name" value="Rrp40_S1"/>
</dbReference>
<keyword evidence="7" id="KW-0694">RNA-binding</keyword>
<dbReference type="eggNOG" id="KOG1004">
    <property type="taxonomic scope" value="Eukaryota"/>
</dbReference>
<dbReference type="SUPFAM" id="SSF54791">
    <property type="entry name" value="Eukaryotic type KH-domain (KH-domain type I)"/>
    <property type="match status" value="1"/>
</dbReference>
<evidence type="ECO:0000259" key="10">
    <source>
        <dbReference type="SMART" id="SM00316"/>
    </source>
</evidence>
<dbReference type="Gramene" id="EME28590">
    <property type="protein sequence ID" value="EME28590"/>
    <property type="gene ID" value="Gasu_39660"/>
</dbReference>
<keyword evidence="8" id="KW-0539">Nucleus</keyword>
<dbReference type="GO" id="GO:0071034">
    <property type="term" value="P:CUT catabolic process"/>
    <property type="evidence" value="ECO:0007669"/>
    <property type="project" value="TreeGrafter"/>
</dbReference>
<evidence type="ECO:0000256" key="4">
    <source>
        <dbReference type="ARBA" id="ARBA00022490"/>
    </source>
</evidence>
<proteinExistence type="inferred from homology"/>
<dbReference type="GO" id="GO:0034475">
    <property type="term" value="P:U4 snRNA 3'-end processing"/>
    <property type="evidence" value="ECO:0007669"/>
    <property type="project" value="TreeGrafter"/>
</dbReference>
<comment type="similarity">
    <text evidence="3">Belongs to the RRP40 family.</text>
</comment>
<feature type="domain" description="S1 motif" evidence="10">
    <location>
        <begin position="65"/>
        <end position="134"/>
    </location>
</feature>
<dbReference type="Pfam" id="PF15985">
    <property type="entry name" value="KH_6"/>
    <property type="match status" value="1"/>
</dbReference>
<reference evidence="12" key="1">
    <citation type="journal article" date="2013" name="Science">
        <title>Gene transfer from bacteria and archaea facilitated evolution of an extremophilic eukaryote.</title>
        <authorList>
            <person name="Schonknecht G."/>
            <person name="Chen W.H."/>
            <person name="Ternes C.M."/>
            <person name="Barbier G.G."/>
            <person name="Shrestha R.P."/>
            <person name="Stanke M."/>
            <person name="Brautigam A."/>
            <person name="Baker B.J."/>
            <person name="Banfield J.F."/>
            <person name="Garavito R.M."/>
            <person name="Carr K."/>
            <person name="Wilkerson C."/>
            <person name="Rensing S.A."/>
            <person name="Gagneul D."/>
            <person name="Dickenson N.E."/>
            <person name="Oesterhelt C."/>
            <person name="Lercher M.J."/>
            <person name="Weber A.P."/>
        </authorList>
    </citation>
    <scope>NUCLEOTIDE SEQUENCE [LARGE SCALE GENOMIC DNA]</scope>
    <source>
        <strain evidence="12">074W</strain>
    </source>
</reference>
<dbReference type="InterPro" id="IPR003029">
    <property type="entry name" value="S1_domain"/>
</dbReference>
<dbReference type="PANTHER" id="PTHR21321">
    <property type="entry name" value="PNAS-3 RELATED"/>
    <property type="match status" value="1"/>
</dbReference>
<evidence type="ECO:0000256" key="7">
    <source>
        <dbReference type="ARBA" id="ARBA00022884"/>
    </source>
</evidence>
<dbReference type="Proteomes" id="UP000030680">
    <property type="component" value="Unassembled WGS sequence"/>
</dbReference>
<dbReference type="GO" id="GO:0005730">
    <property type="term" value="C:nucleolus"/>
    <property type="evidence" value="ECO:0007669"/>
    <property type="project" value="UniProtKB-SubCell"/>
</dbReference>
<evidence type="ECO:0000256" key="9">
    <source>
        <dbReference type="ARBA" id="ARBA00030615"/>
    </source>
</evidence>
<name>M2WX44_GALSU</name>
<dbReference type="PANTHER" id="PTHR21321:SF1">
    <property type="entry name" value="EXOSOME COMPLEX COMPONENT RRP40"/>
    <property type="match status" value="1"/>
</dbReference>
<dbReference type="SUPFAM" id="SSF50249">
    <property type="entry name" value="Nucleic acid-binding proteins"/>
    <property type="match status" value="1"/>
</dbReference>
<dbReference type="CDD" id="cd22526">
    <property type="entry name" value="KH-I_Rrp40"/>
    <property type="match status" value="1"/>
</dbReference>
<keyword evidence="4" id="KW-0963">Cytoplasm</keyword>
<dbReference type="InterPro" id="IPR036612">
    <property type="entry name" value="KH_dom_type_1_sf"/>
</dbReference>
<comment type="subcellular location">
    <subcellularLocation>
        <location evidence="1">Cytoplasm</location>
    </subcellularLocation>
    <subcellularLocation>
        <location evidence="2">Nucleus</location>
        <location evidence="2">Nucleolus</location>
    </subcellularLocation>
</comment>
<dbReference type="FunFam" id="2.40.50.140:FF:000112">
    <property type="entry name" value="Exosome complex component RRP40"/>
    <property type="match status" value="1"/>
</dbReference>
<dbReference type="OrthoDB" id="340500at2759"/>
<keyword evidence="5" id="KW-0698">rRNA processing</keyword>
<dbReference type="CDD" id="cd05790">
    <property type="entry name" value="S1_Rrp40"/>
    <property type="match status" value="1"/>
</dbReference>
<dbReference type="OMA" id="WIKGINV"/>
<dbReference type="GO" id="GO:0000176">
    <property type="term" value="C:nuclear exosome (RNase complex)"/>
    <property type="evidence" value="ECO:0007669"/>
    <property type="project" value="TreeGrafter"/>
</dbReference>
<dbReference type="Gene3D" id="3.30.1370.10">
    <property type="entry name" value="K Homology domain, type 1"/>
    <property type="match status" value="1"/>
</dbReference>
<evidence type="ECO:0000256" key="5">
    <source>
        <dbReference type="ARBA" id="ARBA00022552"/>
    </source>
</evidence>
<dbReference type="GeneID" id="17087449"/>
<dbReference type="InterPro" id="IPR026699">
    <property type="entry name" value="Exosome_RNA_bind1/RRP40/RRP4"/>
</dbReference>
<dbReference type="GO" id="GO:0003723">
    <property type="term" value="F:RNA binding"/>
    <property type="evidence" value="ECO:0007669"/>
    <property type="project" value="UniProtKB-KW"/>
</dbReference>
<evidence type="ECO:0000256" key="3">
    <source>
        <dbReference type="ARBA" id="ARBA00007841"/>
    </source>
</evidence>
<evidence type="ECO:0000256" key="8">
    <source>
        <dbReference type="ARBA" id="ARBA00023242"/>
    </source>
</evidence>
<dbReference type="InterPro" id="IPR049469">
    <property type="entry name" value="RRP40_KH-I"/>
</dbReference>
<evidence type="ECO:0000313" key="11">
    <source>
        <dbReference type="EMBL" id="EME28590.1"/>
    </source>
</evidence>
<dbReference type="RefSeq" id="XP_005705110.1">
    <property type="nucleotide sequence ID" value="XM_005705053.1"/>
</dbReference>
<dbReference type="GO" id="GO:0000177">
    <property type="term" value="C:cytoplasmic exosome (RNase complex)"/>
    <property type="evidence" value="ECO:0007669"/>
    <property type="project" value="TreeGrafter"/>
</dbReference>
<keyword evidence="12" id="KW-1185">Reference proteome</keyword>
<dbReference type="Pfam" id="PF21262">
    <property type="entry name" value="RRP40_S1"/>
    <property type="match status" value="1"/>
</dbReference>
<evidence type="ECO:0000256" key="2">
    <source>
        <dbReference type="ARBA" id="ARBA00004604"/>
    </source>
</evidence>
<evidence type="ECO:0000256" key="6">
    <source>
        <dbReference type="ARBA" id="ARBA00022835"/>
    </source>
</evidence>
<dbReference type="GO" id="GO:0071051">
    <property type="term" value="P:poly(A)-dependent snoRNA 3'-end processing"/>
    <property type="evidence" value="ECO:0007669"/>
    <property type="project" value="TreeGrafter"/>
</dbReference>
<keyword evidence="6" id="KW-0271">Exosome</keyword>
<organism evidence="11 12">
    <name type="scientific">Galdieria sulphuraria</name>
    <name type="common">Red alga</name>
    <dbReference type="NCBI Taxonomy" id="130081"/>
    <lineage>
        <taxon>Eukaryota</taxon>
        <taxon>Rhodophyta</taxon>
        <taxon>Bangiophyceae</taxon>
        <taxon>Galdieriales</taxon>
        <taxon>Galdieriaceae</taxon>
        <taxon>Galdieria</taxon>
    </lineage>
</organism>
<sequence>MIVESNDVFVFPGDKLFKLENGDNIRIGQGVVKRGDGLVALKPGYLHKDGNKIWIETAQKRYIPTVGDLVIGIIVDRSSDFYQVDVGGFSTALLPILAFEGATKRNRPHLSAGSAVYARVVSADRDSEPQLSCLLPGTQHSWVTGETIFGELSQGNLIHCSISLCRNILLGRNSVFTELGKYIPFEQATGMNGRIWVRSQSAGHIVLLSNLIICSENMTNDQLSAMIKSLVSKISTQTSTTTSV</sequence>
<protein>
    <recommendedName>
        <fullName evidence="9">Ribosomal RNA-processing protein 40</fullName>
    </recommendedName>
</protein>
<dbReference type="InterPro" id="IPR004088">
    <property type="entry name" value="KH_dom_type_1"/>
</dbReference>
<dbReference type="InterPro" id="IPR012340">
    <property type="entry name" value="NA-bd_OB-fold"/>
</dbReference>
<gene>
    <name evidence="11" type="ORF">Gasu_39660</name>
</gene>
<evidence type="ECO:0000256" key="1">
    <source>
        <dbReference type="ARBA" id="ARBA00004496"/>
    </source>
</evidence>
<dbReference type="GO" id="GO:0071038">
    <property type="term" value="P:TRAMP-dependent tRNA surveillance pathway"/>
    <property type="evidence" value="ECO:0007669"/>
    <property type="project" value="TreeGrafter"/>
</dbReference>
<dbReference type="EMBL" id="KB454518">
    <property type="protein sequence ID" value="EME28590.1"/>
    <property type="molecule type" value="Genomic_DNA"/>
</dbReference>